<sequence length="152" mass="16934">MAEASCSCVFHLECGLQPLYMFAAPIDRSCVCNHVQIPWTCSLTRECSYRVQFCSNRVHSQSSPRLPSISISVISYHSPTATPPFMLDLAAGKDKLRQCLLHSGRRSGQRLGVPDSGAQLRDYWGSIGERTEVDRCRRRQAPSCQEGRMGAL</sequence>
<gene>
    <name evidence="1" type="ORF">CC77DRAFT_298270</name>
</gene>
<accession>A0A177E267</accession>
<dbReference type="GeneID" id="29116715"/>
<organism evidence="1 2">
    <name type="scientific">Alternaria alternata</name>
    <name type="common">Alternaria rot fungus</name>
    <name type="synonym">Torula alternata</name>
    <dbReference type="NCBI Taxonomy" id="5599"/>
    <lineage>
        <taxon>Eukaryota</taxon>
        <taxon>Fungi</taxon>
        <taxon>Dikarya</taxon>
        <taxon>Ascomycota</taxon>
        <taxon>Pezizomycotina</taxon>
        <taxon>Dothideomycetes</taxon>
        <taxon>Pleosporomycetidae</taxon>
        <taxon>Pleosporales</taxon>
        <taxon>Pleosporineae</taxon>
        <taxon>Pleosporaceae</taxon>
        <taxon>Alternaria</taxon>
        <taxon>Alternaria sect. Alternaria</taxon>
        <taxon>Alternaria alternata complex</taxon>
    </lineage>
</organism>
<dbReference type="EMBL" id="KV441470">
    <property type="protein sequence ID" value="OAG25059.1"/>
    <property type="molecule type" value="Genomic_DNA"/>
</dbReference>
<evidence type="ECO:0000313" key="2">
    <source>
        <dbReference type="Proteomes" id="UP000077248"/>
    </source>
</evidence>
<protein>
    <submittedName>
        <fullName evidence="1">Uncharacterized protein</fullName>
    </submittedName>
</protein>
<dbReference type="Proteomes" id="UP000077248">
    <property type="component" value="Unassembled WGS sequence"/>
</dbReference>
<dbReference type="KEGG" id="aalt:CC77DRAFT_298270"/>
<dbReference type="VEuPathDB" id="FungiDB:CC77DRAFT_298270"/>
<name>A0A177E267_ALTAL</name>
<keyword evidence="2" id="KW-1185">Reference proteome</keyword>
<evidence type="ECO:0000313" key="1">
    <source>
        <dbReference type="EMBL" id="OAG25059.1"/>
    </source>
</evidence>
<proteinExistence type="predicted"/>
<dbReference type="RefSeq" id="XP_018390480.1">
    <property type="nucleotide sequence ID" value="XM_018531121.1"/>
</dbReference>
<reference evidence="1 2" key="1">
    <citation type="submission" date="2016-05" db="EMBL/GenBank/DDBJ databases">
        <title>Comparative analysis of secretome profiles of manganese(II)-oxidizing ascomycete fungi.</title>
        <authorList>
            <consortium name="DOE Joint Genome Institute"/>
            <person name="Zeiner C.A."/>
            <person name="Purvine S.O."/>
            <person name="Zink E.M."/>
            <person name="Wu S."/>
            <person name="Pasa-Tolic L."/>
            <person name="Chaput D.L."/>
            <person name="Haridas S."/>
            <person name="Grigoriev I.V."/>
            <person name="Santelli C.M."/>
            <person name="Hansel C.M."/>
        </authorList>
    </citation>
    <scope>NUCLEOTIDE SEQUENCE [LARGE SCALE GENOMIC DNA]</scope>
    <source>
        <strain evidence="1 2">SRC1lrK2f</strain>
    </source>
</reference>
<dbReference type="AlphaFoldDB" id="A0A177E267"/>